<keyword evidence="3" id="KW-1185">Reference proteome</keyword>
<name>A0A851HQD2_9GAMM</name>
<evidence type="ECO:0000313" key="2">
    <source>
        <dbReference type="EMBL" id="NWN91147.1"/>
    </source>
</evidence>
<feature type="domain" description="DUF4123" evidence="1">
    <location>
        <begin position="2"/>
        <end position="109"/>
    </location>
</feature>
<evidence type="ECO:0000259" key="1">
    <source>
        <dbReference type="Pfam" id="PF13503"/>
    </source>
</evidence>
<dbReference type="EMBL" id="JABEVQ010000003">
    <property type="protein sequence ID" value="NWN91147.1"/>
    <property type="molecule type" value="Genomic_DNA"/>
</dbReference>
<dbReference type="Pfam" id="PF13503">
    <property type="entry name" value="DUF4123"/>
    <property type="match status" value="1"/>
</dbReference>
<dbReference type="InterPro" id="IPR025391">
    <property type="entry name" value="DUF4123"/>
</dbReference>
<dbReference type="Proteomes" id="UP000536442">
    <property type="component" value="Unassembled WGS sequence"/>
</dbReference>
<dbReference type="AlphaFoldDB" id="A0A851HQD2"/>
<proteinExistence type="predicted"/>
<evidence type="ECO:0000313" key="3">
    <source>
        <dbReference type="Proteomes" id="UP000536442"/>
    </source>
</evidence>
<sequence length="250" mass="27960">MDALKLIYSHDDSPEFDQLYRGTPHQSALEVSPCIVKPSDTSRLWAAEPVWRSAGLVVESNADMQTLTDHFRSLISVRLPDQTFAYLRFYSPTRVHGLLSAFNPNERAQFSGPVLKWRYFVATTGWKSTAIHSSEQAQDYEAREEGWFQLTGEDIETISAHKEANFISALVNTCGLPLTPENESLMRTLVERGRHFGFRTEAELASYAEIAAYHPKAIDQPGAMAILSDQKSPAYERLAALDNFMAQGGA</sequence>
<protein>
    <submittedName>
        <fullName evidence="2">DUF4123 domain-containing protein</fullName>
    </submittedName>
</protein>
<comment type="caution">
    <text evidence="2">The sequence shown here is derived from an EMBL/GenBank/DDBJ whole genome shotgun (WGS) entry which is preliminary data.</text>
</comment>
<organism evidence="2 3">
    <name type="scientific">Marinobacter adhaerens</name>
    <dbReference type="NCBI Taxonomy" id="1033846"/>
    <lineage>
        <taxon>Bacteria</taxon>
        <taxon>Pseudomonadati</taxon>
        <taxon>Pseudomonadota</taxon>
        <taxon>Gammaproteobacteria</taxon>
        <taxon>Pseudomonadales</taxon>
        <taxon>Marinobacteraceae</taxon>
        <taxon>Marinobacter</taxon>
    </lineage>
</organism>
<accession>A0A851HQD2</accession>
<reference evidence="2 3" key="1">
    <citation type="submission" date="2020-03" db="EMBL/GenBank/DDBJ databases">
        <title>Metagenomic, metatranscriptomic, and metabolomic analyses revealed the key microbes and metabolic features during the fermentation of ganjang, Korean traditional soy sauce.</title>
        <authorList>
            <person name="Chun B.H."/>
            <person name="Jeon C.O."/>
        </authorList>
    </citation>
    <scope>NUCLEOTIDE SEQUENCE [LARGE SCALE GENOMIC DNA]</scope>
    <source>
        <strain evidence="2 3">KG14</strain>
    </source>
</reference>
<gene>
    <name evidence="2" type="ORF">HLV39_06545</name>
</gene>